<keyword evidence="1" id="KW-0472">Membrane</keyword>
<dbReference type="Proteomes" id="UP000051906">
    <property type="component" value="Unassembled WGS sequence"/>
</dbReference>
<reference evidence="3 4" key="1">
    <citation type="journal article" date="2015" name="Genome Announc.">
        <title>Expanding the biotechnology potential of lactobacilli through comparative genomics of 213 strains and associated genera.</title>
        <authorList>
            <person name="Sun Z."/>
            <person name="Harris H.M."/>
            <person name="McCann A."/>
            <person name="Guo C."/>
            <person name="Argimon S."/>
            <person name="Zhang W."/>
            <person name="Yang X."/>
            <person name="Jeffery I.B."/>
            <person name="Cooney J.C."/>
            <person name="Kagawa T.F."/>
            <person name="Liu W."/>
            <person name="Song Y."/>
            <person name="Salvetti E."/>
            <person name="Wrobel A."/>
            <person name="Rasinkangas P."/>
            <person name="Parkhill J."/>
            <person name="Rea M.C."/>
            <person name="O'Sullivan O."/>
            <person name="Ritari J."/>
            <person name="Douillard F.P."/>
            <person name="Paul Ross R."/>
            <person name="Yang R."/>
            <person name="Briner A.E."/>
            <person name="Felis G.E."/>
            <person name="de Vos W.M."/>
            <person name="Barrangou R."/>
            <person name="Klaenhammer T.R."/>
            <person name="Caufield P.W."/>
            <person name="Cui Y."/>
            <person name="Zhang H."/>
            <person name="O'Toole P.W."/>
        </authorList>
    </citation>
    <scope>NUCLEOTIDE SEQUENCE [LARGE SCALE GENOMIC DNA]</scope>
    <source>
        <strain evidence="3 4">DSM 22467</strain>
    </source>
</reference>
<dbReference type="EMBL" id="JQCA01000165">
    <property type="protein sequence ID" value="KRN97671.1"/>
    <property type="molecule type" value="Genomic_DNA"/>
</dbReference>
<accession>A0A0R2LG32</accession>
<feature type="transmembrane region" description="Helical" evidence="1">
    <location>
        <begin position="7"/>
        <end position="24"/>
    </location>
</feature>
<evidence type="ECO:0000256" key="1">
    <source>
        <dbReference type="SAM" id="Phobius"/>
    </source>
</evidence>
<keyword evidence="1" id="KW-0812">Transmembrane</keyword>
<dbReference type="OrthoDB" id="2285625at2"/>
<dbReference type="STRING" id="616990.IV54_GL001247"/>
<dbReference type="InterPro" id="IPR044081">
    <property type="entry name" value="DUF5776"/>
</dbReference>
<dbReference type="RefSeq" id="WP_057879374.1">
    <property type="nucleotide sequence ID" value="NZ_JQCA01000165.1"/>
</dbReference>
<dbReference type="Pfam" id="PF19087">
    <property type="entry name" value="DUF5776"/>
    <property type="match status" value="3"/>
</dbReference>
<name>A0A0R2LG32_9LACO</name>
<feature type="domain" description="DUF5776" evidence="2">
    <location>
        <begin position="349"/>
        <end position="416"/>
    </location>
</feature>
<comment type="caution">
    <text evidence="3">The sequence shown here is derived from an EMBL/GenBank/DDBJ whole genome shotgun (WGS) entry which is preliminary data.</text>
</comment>
<dbReference type="AlphaFoldDB" id="A0A0R2LG32"/>
<feature type="domain" description="DUF5776" evidence="2">
    <location>
        <begin position="280"/>
        <end position="345"/>
    </location>
</feature>
<dbReference type="PATRIC" id="fig|616990.3.peg.1338"/>
<gene>
    <name evidence="3" type="ORF">IV54_GL001247</name>
</gene>
<evidence type="ECO:0000313" key="3">
    <source>
        <dbReference type="EMBL" id="KRN97671.1"/>
    </source>
</evidence>
<protein>
    <recommendedName>
        <fullName evidence="2">DUF5776 domain-containing protein</fullName>
    </recommendedName>
</protein>
<evidence type="ECO:0000259" key="2">
    <source>
        <dbReference type="Pfam" id="PF19087"/>
    </source>
</evidence>
<sequence>MIKRLRTVIMVGLAVVVGLIGLIFTDFGDIIALAGDTVTAEQTDKSEVHIRYNNLNPAEDGSGFDLNQYDVGDYFLTADTTVGDLFDALPIAKAGVTMKMLWQFGSGVNNRIWTKEQGNKFLGVPEDTDTSAILVVSTGYAFNADRYEELVREKALEPGSQIPSRFDYFIDADHMPFEKANLTLNLTYKMSDGSVVPEKDFDDYQNPRVITGYSGQVYMDTEHFLIPHIQGYTANTDKVSFVQEQADETRAKPVTITYTKNPSVPSSSETGNGVGSSSFKVYGKQKLYRYKNVDFKKNERVQKYVKKPRIYAPIFKVVGTATSKAGNPRYKLSDGTYITAKSAYVAKLYWQKMTTQTMYVTNPKGVKTHATTTFNDQISRLKQGTAVPVTKLVKVGNVTRYELPDGTYITGSKCYVTPNKPRTVIKVQGRDGRNRYSDVNLNEHLQHYKKGHIFKVTGWDYSHGWNTAVHGTKRYKVAGGYITGNPKLVKIVK</sequence>
<keyword evidence="1" id="KW-1133">Transmembrane helix</keyword>
<proteinExistence type="predicted"/>
<feature type="domain" description="DUF5776" evidence="2">
    <location>
        <begin position="423"/>
        <end position="489"/>
    </location>
</feature>
<keyword evidence="4" id="KW-1185">Reference proteome</keyword>
<organism evidence="3 4">
    <name type="scientific">Levilactobacillus paucivorans</name>
    <dbReference type="NCBI Taxonomy" id="616990"/>
    <lineage>
        <taxon>Bacteria</taxon>
        <taxon>Bacillati</taxon>
        <taxon>Bacillota</taxon>
        <taxon>Bacilli</taxon>
        <taxon>Lactobacillales</taxon>
        <taxon>Lactobacillaceae</taxon>
        <taxon>Levilactobacillus</taxon>
    </lineage>
</organism>
<evidence type="ECO:0000313" key="4">
    <source>
        <dbReference type="Proteomes" id="UP000051906"/>
    </source>
</evidence>